<comment type="catalytic activity">
    <reaction evidence="1 12">
        <text>L-threonine = 2-oxobutanoate + NH4(+)</text>
        <dbReference type="Rhea" id="RHEA:22108"/>
        <dbReference type="ChEBI" id="CHEBI:16763"/>
        <dbReference type="ChEBI" id="CHEBI:28938"/>
        <dbReference type="ChEBI" id="CHEBI:57926"/>
        <dbReference type="EC" id="4.3.1.19"/>
    </reaction>
</comment>
<comment type="cofactor">
    <cofactor evidence="2 12">
        <name>pyridoxal 5'-phosphate</name>
        <dbReference type="ChEBI" id="CHEBI:597326"/>
    </cofactor>
</comment>
<dbReference type="InterPro" id="IPR050147">
    <property type="entry name" value="Ser/Thr_Dehydratase"/>
</dbReference>
<feature type="domain" description="ACT-like" evidence="13">
    <location>
        <begin position="336"/>
        <end position="410"/>
    </location>
</feature>
<keyword evidence="7 12" id="KW-0412">Isoleucine biosynthesis</keyword>
<evidence type="ECO:0000256" key="5">
    <source>
        <dbReference type="ARBA" id="ARBA00011881"/>
    </source>
</evidence>
<evidence type="ECO:0000313" key="14">
    <source>
        <dbReference type="EMBL" id="SOC56575.1"/>
    </source>
</evidence>
<dbReference type="GO" id="GO:0004794">
    <property type="term" value="F:threonine deaminase activity"/>
    <property type="evidence" value="ECO:0007669"/>
    <property type="project" value="UniProtKB-UniRule"/>
</dbReference>
<dbReference type="GO" id="GO:0006567">
    <property type="term" value="P:L-threonine catabolic process"/>
    <property type="evidence" value="ECO:0007669"/>
    <property type="project" value="TreeGrafter"/>
</dbReference>
<dbReference type="Gene3D" id="3.40.50.1100">
    <property type="match status" value="2"/>
</dbReference>
<dbReference type="SUPFAM" id="SSF53686">
    <property type="entry name" value="Tryptophan synthase beta subunit-like PLP-dependent enzymes"/>
    <property type="match status" value="1"/>
</dbReference>
<dbReference type="FunFam" id="3.40.50.1100:FF:000005">
    <property type="entry name" value="Threonine dehydratase catabolic"/>
    <property type="match status" value="1"/>
</dbReference>
<dbReference type="Gene3D" id="3.40.1020.10">
    <property type="entry name" value="Biosynthetic Threonine Deaminase, Domain 3"/>
    <property type="match status" value="1"/>
</dbReference>
<evidence type="ECO:0000259" key="13">
    <source>
        <dbReference type="PROSITE" id="PS51672"/>
    </source>
</evidence>
<dbReference type="InterPro" id="IPR036052">
    <property type="entry name" value="TrpB-like_PALP_sf"/>
</dbReference>
<evidence type="ECO:0000256" key="1">
    <source>
        <dbReference type="ARBA" id="ARBA00001274"/>
    </source>
</evidence>
<evidence type="ECO:0000256" key="8">
    <source>
        <dbReference type="ARBA" id="ARBA00022898"/>
    </source>
</evidence>
<sequence length="419" mass="44097">MSGEPLRLPTADDVDAAAGRIAGRIGRTPLTPSPRLSEATGARVWLKREDLQPVRSYKNRGAANLIAQLDSEQIWAGVVCASAGNHAQGVAHACSTLGVNARIYLPANTPRQKRERVAALGGDWVDVIVGGQTYDDAAAAAHADAGTTGATLVPAFDHPHTIAGQGTVAREVVEDLTTPPAVLVVPVGGGGLIAGCLTWLGERHPQVRVVGVEPAGAASMIEATRSGGPTTLAHVDRFVDGAAVARAGEWTYPVVARHTPGLVAVPEGRVCTEMIALYQTEGIIAEPAGALAAAALDQLDLPAGRDVVVVVSGGNNDLLRYAEVVERSLIHEGLKHYFLVDFPQEPGMLRQFLDEVLGPDDDIALFEYVKRNNRETGPALVGIELGSRDDLAGLLQRMATSSMDVEPIAPDSPLFRFIL</sequence>
<evidence type="ECO:0000256" key="10">
    <source>
        <dbReference type="ARBA" id="ARBA00023304"/>
    </source>
</evidence>
<proteinExistence type="inferred from homology"/>
<dbReference type="GO" id="GO:0006565">
    <property type="term" value="P:L-serine catabolic process"/>
    <property type="evidence" value="ECO:0007669"/>
    <property type="project" value="TreeGrafter"/>
</dbReference>
<dbReference type="InterPro" id="IPR038110">
    <property type="entry name" value="TD_ACT-like_sf"/>
</dbReference>
<dbReference type="NCBIfam" id="NF006390">
    <property type="entry name" value="PRK08639.1"/>
    <property type="match status" value="1"/>
</dbReference>
<comment type="similarity">
    <text evidence="4 12">Belongs to the serine/threonine dehydratase family.</text>
</comment>
<evidence type="ECO:0000256" key="3">
    <source>
        <dbReference type="ARBA" id="ARBA00004810"/>
    </source>
</evidence>
<organism evidence="14 15">
    <name type="scientific">Ornithinimicrobium cerasi</name>
    <dbReference type="NCBI Taxonomy" id="2248773"/>
    <lineage>
        <taxon>Bacteria</taxon>
        <taxon>Bacillati</taxon>
        <taxon>Actinomycetota</taxon>
        <taxon>Actinomycetes</taxon>
        <taxon>Micrococcales</taxon>
        <taxon>Ornithinimicrobiaceae</taxon>
        <taxon>Ornithinimicrobium</taxon>
    </lineage>
</organism>
<dbReference type="CDD" id="cd01562">
    <property type="entry name" value="Thr-dehyd"/>
    <property type="match status" value="1"/>
</dbReference>
<dbReference type="InterPro" id="IPR011820">
    <property type="entry name" value="IlvA"/>
</dbReference>
<comment type="pathway">
    <text evidence="3 12">Amino-acid biosynthesis; L-isoleucine biosynthesis; 2-oxobutanoate from L-threonine: step 1/1.</text>
</comment>
<dbReference type="Proteomes" id="UP000219688">
    <property type="component" value="Unassembled WGS sequence"/>
</dbReference>
<accession>A0A285VR98</accession>
<dbReference type="STRING" id="1122622.GCA_000421185_03023"/>
<reference evidence="15" key="1">
    <citation type="submission" date="2017-08" db="EMBL/GenBank/DDBJ databases">
        <authorList>
            <person name="Varghese N."/>
            <person name="Submissions S."/>
        </authorList>
    </citation>
    <scope>NUCLEOTIDE SEQUENCE [LARGE SCALE GENOMIC DNA]</scope>
    <source>
        <strain evidence="15">USBA17B2</strain>
    </source>
</reference>
<protein>
    <recommendedName>
        <fullName evidence="12">L-threonine dehydratase</fullName>
        <ecNumber evidence="12">4.3.1.19</ecNumber>
    </recommendedName>
    <alternativeName>
        <fullName evidence="12">Threonine deaminase</fullName>
    </alternativeName>
</protein>
<dbReference type="UniPathway" id="UPA00047">
    <property type="reaction ID" value="UER00054"/>
</dbReference>
<dbReference type="EC" id="4.3.1.19" evidence="12"/>
<evidence type="ECO:0000256" key="12">
    <source>
        <dbReference type="RuleBase" id="RU362012"/>
    </source>
</evidence>
<keyword evidence="15" id="KW-1185">Reference proteome</keyword>
<dbReference type="PROSITE" id="PS51672">
    <property type="entry name" value="ACT_LIKE"/>
    <property type="match status" value="1"/>
</dbReference>
<keyword evidence="8 12" id="KW-0663">Pyridoxal phosphate</keyword>
<keyword evidence="6 12" id="KW-0028">Amino-acid biosynthesis</keyword>
<keyword evidence="10 12" id="KW-0100">Branched-chain amino acid biosynthesis</keyword>
<evidence type="ECO:0000256" key="11">
    <source>
        <dbReference type="ARBA" id="ARBA00025527"/>
    </source>
</evidence>
<dbReference type="AlphaFoldDB" id="A0A285VR98"/>
<dbReference type="GO" id="GO:0009097">
    <property type="term" value="P:isoleucine biosynthetic process"/>
    <property type="evidence" value="ECO:0007669"/>
    <property type="project" value="UniProtKB-UniRule"/>
</dbReference>
<dbReference type="FunFam" id="3.40.1020.10:FF:000002">
    <property type="entry name" value="L-threonine dehydratase"/>
    <property type="match status" value="1"/>
</dbReference>
<evidence type="ECO:0000256" key="9">
    <source>
        <dbReference type="ARBA" id="ARBA00023239"/>
    </source>
</evidence>
<dbReference type="NCBIfam" id="TIGR02079">
    <property type="entry name" value="THD1"/>
    <property type="match status" value="1"/>
</dbReference>
<comment type="subunit">
    <text evidence="5 12">Homotetramer.</text>
</comment>
<dbReference type="Pfam" id="PF00291">
    <property type="entry name" value="PALP"/>
    <property type="match status" value="1"/>
</dbReference>
<dbReference type="InterPro" id="IPR001926">
    <property type="entry name" value="TrpB-like_PALP"/>
</dbReference>
<evidence type="ECO:0000256" key="4">
    <source>
        <dbReference type="ARBA" id="ARBA00010869"/>
    </source>
</evidence>
<evidence type="ECO:0000256" key="2">
    <source>
        <dbReference type="ARBA" id="ARBA00001933"/>
    </source>
</evidence>
<dbReference type="Pfam" id="PF00585">
    <property type="entry name" value="Thr_dehydrat_C"/>
    <property type="match status" value="1"/>
</dbReference>
<keyword evidence="9 12" id="KW-0456">Lyase</keyword>
<dbReference type="InterPro" id="IPR001721">
    <property type="entry name" value="TD_ACT-like"/>
</dbReference>
<evidence type="ECO:0000313" key="15">
    <source>
        <dbReference type="Proteomes" id="UP000219688"/>
    </source>
</evidence>
<dbReference type="PANTHER" id="PTHR48078">
    <property type="entry name" value="THREONINE DEHYDRATASE, MITOCHONDRIAL-RELATED"/>
    <property type="match status" value="1"/>
</dbReference>
<name>A0A285VR98_9MICO</name>
<dbReference type="RefSeq" id="WP_097188587.1">
    <property type="nucleotide sequence ID" value="NZ_OBQK01000008.1"/>
</dbReference>
<comment type="function">
    <text evidence="11 12">Catalyzes the anaerobic formation of alpha-ketobutyrate and ammonia from threonine in a two-step reaction. The first step involved a dehydration of threonine and a production of enamine intermediates (aminocrotonate), which tautomerizes to its imine form (iminobutyrate). Both intermediates are unstable and short-lived. The second step is the nonenzymatic hydrolysis of the enamine/imine intermediates to form 2-ketobutyrate and free ammonia. In the low water environment of the cell, the second step is accelerated by RidA.</text>
</comment>
<dbReference type="GO" id="GO:0003941">
    <property type="term" value="F:L-serine ammonia-lyase activity"/>
    <property type="evidence" value="ECO:0007669"/>
    <property type="project" value="TreeGrafter"/>
</dbReference>
<dbReference type="PANTHER" id="PTHR48078:SF11">
    <property type="entry name" value="THREONINE DEHYDRATASE, MITOCHONDRIAL"/>
    <property type="match status" value="1"/>
</dbReference>
<gene>
    <name evidence="12" type="primary">ilvA</name>
    <name evidence="14" type="ORF">SAMN05421879_10840</name>
</gene>
<evidence type="ECO:0000256" key="7">
    <source>
        <dbReference type="ARBA" id="ARBA00022624"/>
    </source>
</evidence>
<dbReference type="EMBL" id="OBQK01000008">
    <property type="protein sequence ID" value="SOC56575.1"/>
    <property type="molecule type" value="Genomic_DNA"/>
</dbReference>
<evidence type="ECO:0000256" key="6">
    <source>
        <dbReference type="ARBA" id="ARBA00022605"/>
    </source>
</evidence>